<name>A0ABW5P9P0_9BACL</name>
<organism evidence="3 4">
    <name type="scientific">Paenibacillus gansuensis</name>
    <dbReference type="NCBI Taxonomy" id="306542"/>
    <lineage>
        <taxon>Bacteria</taxon>
        <taxon>Bacillati</taxon>
        <taxon>Bacillota</taxon>
        <taxon>Bacilli</taxon>
        <taxon>Bacillales</taxon>
        <taxon>Paenibacillaceae</taxon>
        <taxon>Paenibacillus</taxon>
    </lineage>
</organism>
<accession>A0ABW5P9P0</accession>
<dbReference type="Proteomes" id="UP001597541">
    <property type="component" value="Unassembled WGS sequence"/>
</dbReference>
<feature type="region of interest" description="Disordered" evidence="1">
    <location>
        <begin position="1"/>
        <end position="32"/>
    </location>
</feature>
<keyword evidence="2" id="KW-0812">Transmembrane</keyword>
<dbReference type="EMBL" id="JBHUME010000005">
    <property type="protein sequence ID" value="MFD2611985.1"/>
    <property type="molecule type" value="Genomic_DNA"/>
</dbReference>
<protein>
    <submittedName>
        <fullName evidence="3">Uncharacterized protein</fullName>
    </submittedName>
</protein>
<gene>
    <name evidence="3" type="ORF">ACFSUF_06040</name>
</gene>
<feature type="transmembrane region" description="Helical" evidence="2">
    <location>
        <begin position="41"/>
        <end position="59"/>
    </location>
</feature>
<evidence type="ECO:0000313" key="3">
    <source>
        <dbReference type="EMBL" id="MFD2611985.1"/>
    </source>
</evidence>
<evidence type="ECO:0000313" key="4">
    <source>
        <dbReference type="Proteomes" id="UP001597541"/>
    </source>
</evidence>
<dbReference type="RefSeq" id="WP_377601126.1">
    <property type="nucleotide sequence ID" value="NZ_JBHUME010000005.1"/>
</dbReference>
<comment type="caution">
    <text evidence="3">The sequence shown here is derived from an EMBL/GenBank/DDBJ whole genome shotgun (WGS) entry which is preliminary data.</text>
</comment>
<evidence type="ECO:0000256" key="1">
    <source>
        <dbReference type="SAM" id="MobiDB-lite"/>
    </source>
</evidence>
<proteinExistence type="predicted"/>
<sequence>MSFEPRSAKHSRKSTRAQDEQPALPSRRVKHPSNKEKMSNLYYNFLIVLFIGLTVGLILRFK</sequence>
<evidence type="ECO:0000256" key="2">
    <source>
        <dbReference type="SAM" id="Phobius"/>
    </source>
</evidence>
<keyword evidence="4" id="KW-1185">Reference proteome</keyword>
<reference evidence="4" key="1">
    <citation type="journal article" date="2019" name="Int. J. Syst. Evol. Microbiol.">
        <title>The Global Catalogue of Microorganisms (GCM) 10K type strain sequencing project: providing services to taxonomists for standard genome sequencing and annotation.</title>
        <authorList>
            <consortium name="The Broad Institute Genomics Platform"/>
            <consortium name="The Broad Institute Genome Sequencing Center for Infectious Disease"/>
            <person name="Wu L."/>
            <person name="Ma J."/>
        </authorList>
    </citation>
    <scope>NUCLEOTIDE SEQUENCE [LARGE SCALE GENOMIC DNA]</scope>
    <source>
        <strain evidence="4">KCTC 3950</strain>
    </source>
</reference>
<keyword evidence="2" id="KW-1133">Transmembrane helix</keyword>
<keyword evidence="2" id="KW-0472">Membrane</keyword>